<gene>
    <name evidence="3" type="ORF">DACRYDRAFT_14194</name>
</gene>
<dbReference type="PANTHER" id="PTHR44196">
    <property type="entry name" value="DEHYDROGENASE/REDUCTASE SDR FAMILY MEMBER 7B"/>
    <property type="match status" value="1"/>
</dbReference>
<dbReference type="HOGENOM" id="CLU_010194_8_0_1"/>
<dbReference type="OrthoDB" id="1933717at2759"/>
<proteinExistence type="inferred from homology"/>
<dbReference type="InterPro" id="IPR002347">
    <property type="entry name" value="SDR_fam"/>
</dbReference>
<accession>M5GE72</accession>
<dbReference type="PRINTS" id="PR00081">
    <property type="entry name" value="GDHRDH"/>
</dbReference>
<evidence type="ECO:0000256" key="1">
    <source>
        <dbReference type="ARBA" id="ARBA00006484"/>
    </source>
</evidence>
<dbReference type="AlphaFoldDB" id="M5GE72"/>
<keyword evidence="4" id="KW-1185">Reference proteome</keyword>
<dbReference type="STRING" id="1858805.M5GE72"/>
<keyword evidence="2" id="KW-0560">Oxidoreductase</keyword>
<dbReference type="Gene3D" id="3.40.50.720">
    <property type="entry name" value="NAD(P)-binding Rossmann-like Domain"/>
    <property type="match status" value="1"/>
</dbReference>
<dbReference type="EMBL" id="JH795857">
    <property type="protein sequence ID" value="EJU05137.1"/>
    <property type="molecule type" value="Genomic_DNA"/>
</dbReference>
<dbReference type="GO" id="GO:0016020">
    <property type="term" value="C:membrane"/>
    <property type="evidence" value="ECO:0007669"/>
    <property type="project" value="TreeGrafter"/>
</dbReference>
<organism evidence="3 4">
    <name type="scientific">Dacryopinax primogenitus (strain DJM 731)</name>
    <name type="common">Brown rot fungus</name>
    <dbReference type="NCBI Taxonomy" id="1858805"/>
    <lineage>
        <taxon>Eukaryota</taxon>
        <taxon>Fungi</taxon>
        <taxon>Dikarya</taxon>
        <taxon>Basidiomycota</taxon>
        <taxon>Agaricomycotina</taxon>
        <taxon>Dacrymycetes</taxon>
        <taxon>Dacrymycetales</taxon>
        <taxon>Dacrymycetaceae</taxon>
        <taxon>Dacryopinax</taxon>
    </lineage>
</organism>
<comment type="similarity">
    <text evidence="1">Belongs to the short-chain dehydrogenases/reductases (SDR) family.</text>
</comment>
<dbReference type="GO" id="GO:0016491">
    <property type="term" value="F:oxidoreductase activity"/>
    <property type="evidence" value="ECO:0007669"/>
    <property type="project" value="UniProtKB-KW"/>
</dbReference>
<dbReference type="Proteomes" id="UP000030653">
    <property type="component" value="Unassembled WGS sequence"/>
</dbReference>
<dbReference type="InterPro" id="IPR036291">
    <property type="entry name" value="NAD(P)-bd_dom_sf"/>
</dbReference>
<dbReference type="PANTHER" id="PTHR44196:SF1">
    <property type="entry name" value="DEHYDROGENASE_REDUCTASE SDR FAMILY MEMBER 7B"/>
    <property type="match status" value="1"/>
</dbReference>
<reference evidence="3 4" key="1">
    <citation type="journal article" date="2012" name="Science">
        <title>The Paleozoic origin of enzymatic lignin decomposition reconstructed from 31 fungal genomes.</title>
        <authorList>
            <person name="Floudas D."/>
            <person name="Binder M."/>
            <person name="Riley R."/>
            <person name="Barry K."/>
            <person name="Blanchette R.A."/>
            <person name="Henrissat B."/>
            <person name="Martinez A.T."/>
            <person name="Otillar R."/>
            <person name="Spatafora J.W."/>
            <person name="Yadav J.S."/>
            <person name="Aerts A."/>
            <person name="Benoit I."/>
            <person name="Boyd A."/>
            <person name="Carlson A."/>
            <person name="Copeland A."/>
            <person name="Coutinho P.M."/>
            <person name="de Vries R.P."/>
            <person name="Ferreira P."/>
            <person name="Findley K."/>
            <person name="Foster B."/>
            <person name="Gaskell J."/>
            <person name="Glotzer D."/>
            <person name="Gorecki P."/>
            <person name="Heitman J."/>
            <person name="Hesse C."/>
            <person name="Hori C."/>
            <person name="Igarashi K."/>
            <person name="Jurgens J.A."/>
            <person name="Kallen N."/>
            <person name="Kersten P."/>
            <person name="Kohler A."/>
            <person name="Kuees U."/>
            <person name="Kumar T.K.A."/>
            <person name="Kuo A."/>
            <person name="LaButti K."/>
            <person name="Larrondo L.F."/>
            <person name="Lindquist E."/>
            <person name="Ling A."/>
            <person name="Lombard V."/>
            <person name="Lucas S."/>
            <person name="Lundell T."/>
            <person name="Martin R."/>
            <person name="McLaughlin D.J."/>
            <person name="Morgenstern I."/>
            <person name="Morin E."/>
            <person name="Murat C."/>
            <person name="Nagy L.G."/>
            <person name="Nolan M."/>
            <person name="Ohm R.A."/>
            <person name="Patyshakuliyeva A."/>
            <person name="Rokas A."/>
            <person name="Ruiz-Duenas F.J."/>
            <person name="Sabat G."/>
            <person name="Salamov A."/>
            <person name="Samejima M."/>
            <person name="Schmutz J."/>
            <person name="Slot J.C."/>
            <person name="St John F."/>
            <person name="Stenlid J."/>
            <person name="Sun H."/>
            <person name="Sun S."/>
            <person name="Syed K."/>
            <person name="Tsang A."/>
            <person name="Wiebenga A."/>
            <person name="Young D."/>
            <person name="Pisabarro A."/>
            <person name="Eastwood D.C."/>
            <person name="Martin F."/>
            <person name="Cullen D."/>
            <person name="Grigoriev I.V."/>
            <person name="Hibbett D.S."/>
        </authorList>
    </citation>
    <scope>NUCLEOTIDE SEQUENCE [LARGE SCALE GENOMIC DNA]</scope>
    <source>
        <strain evidence="3 4">DJM-731 SS1</strain>
    </source>
</reference>
<evidence type="ECO:0000313" key="4">
    <source>
        <dbReference type="Proteomes" id="UP000030653"/>
    </source>
</evidence>
<dbReference type="OMA" id="HRENHEM"/>
<dbReference type="SUPFAM" id="SSF51735">
    <property type="entry name" value="NAD(P)-binding Rossmann-fold domains"/>
    <property type="match status" value="1"/>
</dbReference>
<name>M5GE72_DACPD</name>
<evidence type="ECO:0000256" key="2">
    <source>
        <dbReference type="ARBA" id="ARBA00023002"/>
    </source>
</evidence>
<dbReference type="RefSeq" id="XP_040632031.1">
    <property type="nucleotide sequence ID" value="XM_040771021.1"/>
</dbReference>
<dbReference type="GeneID" id="63686083"/>
<evidence type="ECO:0000313" key="3">
    <source>
        <dbReference type="EMBL" id="EJU05137.1"/>
    </source>
</evidence>
<dbReference type="Pfam" id="PF00106">
    <property type="entry name" value="adh_short"/>
    <property type="match status" value="1"/>
</dbReference>
<protein>
    <submittedName>
        <fullName evidence="3">NADP-binding protein</fullName>
    </submittedName>
</protein>
<sequence>MSKIDESKFHDIGQNLPVTHHHNIYPGIEPTKFQGSMNGKREVGLCLWVVFITGASRGIGESTAHAFAKSGALLFLASRRLETLEAVKKEIQKDLPSAKVAYHVTDVVKPDDVKRAVEACIQTFGQLDIVISNSGVSEGFIGMTDIDPEKWWYTWLYHSPSVKIRRTSDFRLKHRSSIFDTGAFGIPKVSHSLSWRHDEAKQHLHSTKHALNRVVEFIVAGGVNTAMADTVGAEIRKYLIDDVQLSAWTMVRLASGKDDYLSGRYVSANWDLDEVTTKWKAGIVGDDALKNRLLLPRGE</sequence>